<dbReference type="GO" id="GO:0005758">
    <property type="term" value="C:mitochondrial intermembrane space"/>
    <property type="evidence" value="ECO:0007669"/>
    <property type="project" value="TreeGrafter"/>
</dbReference>
<evidence type="ECO:0000256" key="1">
    <source>
        <dbReference type="ARBA" id="ARBA00004305"/>
    </source>
</evidence>
<evidence type="ECO:0000313" key="8">
    <source>
        <dbReference type="Proteomes" id="UP000549394"/>
    </source>
</evidence>
<comment type="caution">
    <text evidence="7">The sequence shown here is derived from an EMBL/GenBank/DDBJ whole genome shotgun (WGS) entry which is preliminary data.</text>
</comment>
<gene>
    <name evidence="7" type="ORF">DGYR_LOCUS11775</name>
</gene>
<evidence type="ECO:0000256" key="6">
    <source>
        <dbReference type="RuleBase" id="RU368039"/>
    </source>
</evidence>
<dbReference type="GO" id="GO:0006105">
    <property type="term" value="P:succinate metabolic process"/>
    <property type="evidence" value="ECO:0007669"/>
    <property type="project" value="TreeGrafter"/>
</dbReference>
<dbReference type="OrthoDB" id="278329at2759"/>
<comment type="subunit">
    <text evidence="6">Interacts with the iron-sulfur protein subunit within the SDH catalytic dimer.</text>
</comment>
<comment type="similarity">
    <text evidence="2 6">Belongs to the complex I LYR family. SDHAF3 subfamily.</text>
</comment>
<evidence type="ECO:0000313" key="7">
    <source>
        <dbReference type="EMBL" id="CAD5124199.1"/>
    </source>
</evidence>
<dbReference type="Proteomes" id="UP000549394">
    <property type="component" value="Unassembled WGS sequence"/>
</dbReference>
<dbReference type="EMBL" id="CAJFCJ010000020">
    <property type="protein sequence ID" value="CAD5124199.1"/>
    <property type="molecule type" value="Genomic_DNA"/>
</dbReference>
<evidence type="ECO:0000256" key="4">
    <source>
        <dbReference type="ARBA" id="ARBA00023128"/>
    </source>
</evidence>
<name>A0A7I8W7I5_9ANNE</name>
<sequence>MTSHVRQVRFLYKSILRLHKSLPEDLKYLGDKYVKEEFKLHKKAEKPQVDVFLKAWAIYARDLADQMKLKQKKVKPDIGKGFTEKSLEYLSDDQVVQLYQLFDEINAKKT</sequence>
<comment type="subcellular location">
    <subcellularLocation>
        <location evidence="1 6">Mitochondrion matrix</location>
    </subcellularLocation>
</comment>
<organism evidence="7 8">
    <name type="scientific">Dimorphilus gyrociliatus</name>
    <dbReference type="NCBI Taxonomy" id="2664684"/>
    <lineage>
        <taxon>Eukaryota</taxon>
        <taxon>Metazoa</taxon>
        <taxon>Spiralia</taxon>
        <taxon>Lophotrochozoa</taxon>
        <taxon>Annelida</taxon>
        <taxon>Polychaeta</taxon>
        <taxon>Polychaeta incertae sedis</taxon>
        <taxon>Dinophilidae</taxon>
        <taxon>Dimorphilus</taxon>
    </lineage>
</organism>
<accession>A0A7I8W7I5</accession>
<dbReference type="GO" id="GO:0034553">
    <property type="term" value="P:mitochondrial respiratory chain complex II assembly"/>
    <property type="evidence" value="ECO:0007669"/>
    <property type="project" value="UniProtKB-UniRule"/>
</dbReference>
<evidence type="ECO:0000256" key="3">
    <source>
        <dbReference type="ARBA" id="ARBA00022946"/>
    </source>
</evidence>
<evidence type="ECO:0000256" key="2">
    <source>
        <dbReference type="ARBA" id="ARBA00006020"/>
    </source>
</evidence>
<evidence type="ECO:0000256" key="5">
    <source>
        <dbReference type="ARBA" id="ARBA00023186"/>
    </source>
</evidence>
<dbReference type="GO" id="GO:0005759">
    <property type="term" value="C:mitochondrial matrix"/>
    <property type="evidence" value="ECO:0007669"/>
    <property type="project" value="UniProtKB-SubCell"/>
</dbReference>
<dbReference type="AlphaFoldDB" id="A0A7I8W7I5"/>
<keyword evidence="3" id="KW-0809">Transit peptide</keyword>
<comment type="function">
    <text evidence="6">Plays an essential role in the assembly of succinate dehydrogenase (SDH), an enzyme complex (also referred to as respiratory complex II) that is a component of both the tricarboxylic acid (TCA) cycle and the mitochondrial electron transport chain, and which couples the oxidation of succinate to fumarate with the reduction of ubiquinone (coenzyme Q) to ubiquinol. Promotes maturation of the iron-sulfur protein subunit of the SDH catalytic dimer, protecting it from the deleterious effects of oxidants. May act together with SDHAF1.</text>
</comment>
<keyword evidence="8" id="KW-1185">Reference proteome</keyword>
<proteinExistence type="inferred from homology"/>
<dbReference type="CDD" id="cd20270">
    <property type="entry name" value="Complex1_LYR_SDHAF3_LYRM10"/>
    <property type="match status" value="1"/>
</dbReference>
<keyword evidence="5 6" id="KW-0143">Chaperone</keyword>
<dbReference type="PANTHER" id="PTHR13137:SF6">
    <property type="entry name" value="SUCCINATE DEHYDROGENASE ASSEMBLY FACTOR 3, MITOCHONDRIAL"/>
    <property type="match status" value="1"/>
</dbReference>
<protein>
    <recommendedName>
        <fullName evidence="6">Succinate dehydrogenase assembly factor 3</fullName>
        <shortName evidence="6">SDH assembly factor 3</shortName>
        <shortName evidence="6">SDHAF3</shortName>
    </recommendedName>
</protein>
<keyword evidence="4 6" id="KW-0496">Mitochondrion</keyword>
<reference evidence="7 8" key="1">
    <citation type="submission" date="2020-08" db="EMBL/GenBank/DDBJ databases">
        <authorList>
            <person name="Hejnol A."/>
        </authorList>
    </citation>
    <scope>NUCLEOTIDE SEQUENCE [LARGE SCALE GENOMIC DNA]</scope>
</reference>
<dbReference type="Pfam" id="PF13233">
    <property type="entry name" value="Complex1_LYR_2"/>
    <property type="match status" value="1"/>
</dbReference>
<dbReference type="PANTHER" id="PTHR13137">
    <property type="entry name" value="DC11 ACN9 HOMOLOG"/>
    <property type="match status" value="1"/>
</dbReference>
<dbReference type="InterPro" id="IPR008381">
    <property type="entry name" value="SDHAF3/Sdh7"/>
</dbReference>